<evidence type="ECO:0000313" key="2">
    <source>
        <dbReference type="EMBL" id="MEB3032739.1"/>
    </source>
</evidence>
<reference evidence="2 3" key="1">
    <citation type="submission" date="2023-12" db="EMBL/GenBank/DDBJ databases">
        <title>Description of new species of Mycobacterium terrae complex isolated from sewage at the Sao Paulo Zoological Park Foundation in Brazil.</title>
        <authorList>
            <person name="Romagnoli C.L."/>
            <person name="Conceicao E.C."/>
            <person name="Machado E."/>
            <person name="Barreto L.B.P.F."/>
            <person name="Sharma A."/>
            <person name="Silva N.M."/>
            <person name="Marques L.E."/>
            <person name="Juliana M.A."/>
            <person name="Lourenco M.C.S."/>
            <person name="Digiampietri L.A."/>
            <person name="Suffys P.N."/>
            <person name="Viana-Niero C."/>
        </authorList>
    </citation>
    <scope>NUCLEOTIDE SEQUENCE [LARGE SCALE GENOMIC DNA]</scope>
    <source>
        <strain evidence="2 3">MYC340</strain>
    </source>
</reference>
<protein>
    <submittedName>
        <fullName evidence="2">Ferritin-like domain-containing protein</fullName>
    </submittedName>
</protein>
<keyword evidence="3" id="KW-1185">Reference proteome</keyword>
<dbReference type="CDD" id="cd00657">
    <property type="entry name" value="Ferritin_like"/>
    <property type="match status" value="1"/>
</dbReference>
<dbReference type="Pfam" id="PF14530">
    <property type="entry name" value="DUF4439"/>
    <property type="match status" value="1"/>
</dbReference>
<dbReference type="InterPro" id="IPR009078">
    <property type="entry name" value="Ferritin-like_SF"/>
</dbReference>
<proteinExistence type="predicted"/>
<evidence type="ECO:0000313" key="3">
    <source>
        <dbReference type="Proteomes" id="UP001298593"/>
    </source>
</evidence>
<dbReference type="InterPro" id="IPR029447">
    <property type="entry name" value="DUF4439"/>
</dbReference>
<dbReference type="Gene3D" id="1.20.1260.10">
    <property type="match status" value="1"/>
</dbReference>
<feature type="domain" description="DUF4439" evidence="1">
    <location>
        <begin position="13"/>
        <end position="149"/>
    </location>
</feature>
<accession>A0ABU5XXM0</accession>
<dbReference type="SUPFAM" id="SSF47240">
    <property type="entry name" value="Ferritin-like"/>
    <property type="match status" value="1"/>
</dbReference>
<dbReference type="EMBL" id="JAYJJU010000012">
    <property type="protein sequence ID" value="MEB3032739.1"/>
    <property type="molecule type" value="Genomic_DNA"/>
</dbReference>
<dbReference type="Proteomes" id="UP001298593">
    <property type="component" value="Unassembled WGS sequence"/>
</dbReference>
<comment type="caution">
    <text evidence="2">The sequence shown here is derived from an EMBL/GenBank/DDBJ whole genome shotgun (WGS) entry which is preliminary data.</text>
</comment>
<evidence type="ECO:0000259" key="1">
    <source>
        <dbReference type="Pfam" id="PF14530"/>
    </source>
</evidence>
<dbReference type="InterPro" id="IPR012347">
    <property type="entry name" value="Ferritin-like"/>
</dbReference>
<dbReference type="RefSeq" id="WP_224971633.1">
    <property type="nucleotide sequence ID" value="NZ_JAYJJU010000012.1"/>
</dbReference>
<sequence length="150" mass="16123">MTSAEPVSGPDAALCDALATEYGVVYGYGLVSAYSLPEFNDLVVTTIRQHRERRDRTIAMLTGRSVEVPLAAAGYQVPIPVTTSNDALRLAVRMENDTATAWRAVVEQAQESSDREFAATALGQSAVLAAHWNQALGNWPITRAFPGGED</sequence>
<gene>
    <name evidence="2" type="ORF">KV113_14355</name>
</gene>
<name>A0ABU5XXM0_9MYCO</name>
<organism evidence="2 3">
    <name type="scientific">[Mycobacterium] nativiensis</name>
    <dbReference type="NCBI Taxonomy" id="2855503"/>
    <lineage>
        <taxon>Bacteria</taxon>
        <taxon>Bacillati</taxon>
        <taxon>Actinomycetota</taxon>
        <taxon>Actinomycetes</taxon>
        <taxon>Mycobacteriales</taxon>
        <taxon>Mycobacteriaceae</taxon>
        <taxon>Mycolicibacter</taxon>
    </lineage>
</organism>